<comment type="catalytic activity">
    <reaction evidence="7">
        <text>[protein]-dithiol + NADP(+) = [protein]-disulfide + NADPH + H(+)</text>
        <dbReference type="Rhea" id="RHEA:18753"/>
        <dbReference type="Rhea" id="RHEA-COMP:10593"/>
        <dbReference type="Rhea" id="RHEA-COMP:10594"/>
        <dbReference type="ChEBI" id="CHEBI:15378"/>
        <dbReference type="ChEBI" id="CHEBI:29950"/>
        <dbReference type="ChEBI" id="CHEBI:50058"/>
        <dbReference type="ChEBI" id="CHEBI:57783"/>
        <dbReference type="ChEBI" id="CHEBI:58349"/>
        <dbReference type="EC" id="1.8.1.8"/>
    </reaction>
</comment>
<evidence type="ECO:0000256" key="6">
    <source>
        <dbReference type="ARBA" id="ARBA00047388"/>
    </source>
</evidence>
<dbReference type="Pfam" id="PF13905">
    <property type="entry name" value="Thioredoxin_8"/>
    <property type="match status" value="2"/>
</dbReference>
<comment type="catalytic activity">
    <reaction evidence="6">
        <text>[protein]-dithiol + NAD(+) = [protein]-disulfide + NADH + H(+)</text>
        <dbReference type="Rhea" id="RHEA:18749"/>
        <dbReference type="Rhea" id="RHEA-COMP:10593"/>
        <dbReference type="Rhea" id="RHEA-COMP:10594"/>
        <dbReference type="ChEBI" id="CHEBI:15378"/>
        <dbReference type="ChEBI" id="CHEBI:29950"/>
        <dbReference type="ChEBI" id="CHEBI:50058"/>
        <dbReference type="ChEBI" id="CHEBI:57540"/>
        <dbReference type="ChEBI" id="CHEBI:57945"/>
        <dbReference type="EC" id="1.8.1.8"/>
    </reaction>
</comment>
<dbReference type="EC" id="1.8.1.8" evidence="1"/>
<evidence type="ECO:0000256" key="3">
    <source>
        <dbReference type="ARBA" id="ARBA00023002"/>
    </source>
</evidence>
<dbReference type="InterPro" id="IPR052259">
    <property type="entry name" value="Nucleoredoxin-like"/>
</dbReference>
<comment type="caution">
    <text evidence="9">The sequence shown here is derived from an EMBL/GenBank/DDBJ whole genome shotgun (WGS) entry which is preliminary data.</text>
</comment>
<keyword evidence="3" id="KW-0560">Oxidoreductase</keyword>
<evidence type="ECO:0000256" key="4">
    <source>
        <dbReference type="ARBA" id="ARBA00023027"/>
    </source>
</evidence>
<name>A0A9Q1QRU9_9CARY</name>
<comment type="similarity">
    <text evidence="5">Belongs to the nucleoredoxin family.</text>
</comment>
<evidence type="ECO:0000256" key="1">
    <source>
        <dbReference type="ARBA" id="ARBA00012612"/>
    </source>
</evidence>
<keyword evidence="4" id="KW-0520">NAD</keyword>
<dbReference type="EMBL" id="JAKOGI010000010">
    <property type="protein sequence ID" value="KAJ8451321.1"/>
    <property type="molecule type" value="Genomic_DNA"/>
</dbReference>
<evidence type="ECO:0000313" key="10">
    <source>
        <dbReference type="Proteomes" id="UP001153076"/>
    </source>
</evidence>
<feature type="domain" description="Thioredoxin" evidence="8">
    <location>
        <begin position="17"/>
        <end position="146"/>
    </location>
</feature>
<dbReference type="InterPro" id="IPR045870">
    <property type="entry name" value="TryX_NRX_thioredoxin_dom"/>
</dbReference>
<dbReference type="GO" id="GO:0004791">
    <property type="term" value="F:thioredoxin-disulfide reductase (NADPH) activity"/>
    <property type="evidence" value="ECO:0007669"/>
    <property type="project" value="InterPro"/>
</dbReference>
<sequence>MAGADCCDESVDGNEFKKMLASAGVEFLASANGEVPWSVMEGHIICLYFSANWCRPCKSFTPQLVQVYNFLKKKGKKLEIVFVSSDRDKNAYEEHLQTMPWLAIPFDLDTYRRLTGRFNVNHIPALIPLGLDGKSVEENAVNMVEDYGADAFPFTKERRDELKAMDERKRQGGKIEELLTNEGRDYLISRDGRKILASQLVGKTIGLYFAAHWCPPARNFTSQLIEAYNELVTIQNQPFEVVFISTDQDHDEFICSLSTMPWPAVPYEDKTRQDLKRIFNIKEIPTLVLIGPDGKILSTNGRNMISSYGAMAFPFTEARITEIEATLRKEGERLPRKVQDPKHDHELKLDMAKAYLCDGCKRQGRFWAFSCDVCDYDLHPTCVEETF</sequence>
<dbReference type="SUPFAM" id="SSF57889">
    <property type="entry name" value="Cysteine-rich domain"/>
    <property type="match status" value="1"/>
</dbReference>
<dbReference type="PANTHER" id="PTHR13871:SF81">
    <property type="entry name" value="NUCLEOREDOXIN 3-RELATED"/>
    <property type="match status" value="1"/>
</dbReference>
<dbReference type="OrthoDB" id="409136at2759"/>
<dbReference type="AlphaFoldDB" id="A0A9Q1QRU9"/>
<reference evidence="9" key="1">
    <citation type="submission" date="2022-04" db="EMBL/GenBank/DDBJ databases">
        <title>Carnegiea gigantea Genome sequencing and assembly v2.</title>
        <authorList>
            <person name="Copetti D."/>
            <person name="Sanderson M.J."/>
            <person name="Burquez A."/>
            <person name="Wojciechowski M.F."/>
        </authorList>
    </citation>
    <scope>NUCLEOTIDE SEQUENCE</scope>
    <source>
        <strain evidence="9">SGP5-SGP5p</strain>
        <tissue evidence="9">Aerial part</tissue>
    </source>
</reference>
<proteinExistence type="inferred from homology"/>
<dbReference type="InterPro" id="IPR004146">
    <property type="entry name" value="DC1"/>
</dbReference>
<organism evidence="9 10">
    <name type="scientific">Carnegiea gigantea</name>
    <dbReference type="NCBI Taxonomy" id="171969"/>
    <lineage>
        <taxon>Eukaryota</taxon>
        <taxon>Viridiplantae</taxon>
        <taxon>Streptophyta</taxon>
        <taxon>Embryophyta</taxon>
        <taxon>Tracheophyta</taxon>
        <taxon>Spermatophyta</taxon>
        <taxon>Magnoliopsida</taxon>
        <taxon>eudicotyledons</taxon>
        <taxon>Gunneridae</taxon>
        <taxon>Pentapetalae</taxon>
        <taxon>Caryophyllales</taxon>
        <taxon>Cactineae</taxon>
        <taxon>Cactaceae</taxon>
        <taxon>Cactoideae</taxon>
        <taxon>Echinocereeae</taxon>
        <taxon>Carnegiea</taxon>
    </lineage>
</organism>
<evidence type="ECO:0000256" key="2">
    <source>
        <dbReference type="ARBA" id="ARBA00022737"/>
    </source>
</evidence>
<protein>
    <recommendedName>
        <fullName evidence="1">protein-disulfide reductase</fullName>
        <ecNumber evidence="1">1.8.1.8</ecNumber>
    </recommendedName>
</protein>
<dbReference type="InterPro" id="IPR036249">
    <property type="entry name" value="Thioredoxin-like_sf"/>
</dbReference>
<evidence type="ECO:0000313" key="9">
    <source>
        <dbReference type="EMBL" id="KAJ8451321.1"/>
    </source>
</evidence>
<dbReference type="InterPro" id="IPR013766">
    <property type="entry name" value="Thioredoxin_domain"/>
</dbReference>
<dbReference type="CDD" id="cd03009">
    <property type="entry name" value="TryX_like_TryX_NRX"/>
    <property type="match status" value="1"/>
</dbReference>
<dbReference type="Pfam" id="PF03107">
    <property type="entry name" value="C1_2"/>
    <property type="match status" value="1"/>
</dbReference>
<dbReference type="Proteomes" id="UP001153076">
    <property type="component" value="Unassembled WGS sequence"/>
</dbReference>
<dbReference type="InterPro" id="IPR012336">
    <property type="entry name" value="Thioredoxin-like_fold"/>
</dbReference>
<dbReference type="Gene3D" id="3.40.30.10">
    <property type="entry name" value="Glutaredoxin"/>
    <property type="match status" value="2"/>
</dbReference>
<evidence type="ECO:0000259" key="8">
    <source>
        <dbReference type="PROSITE" id="PS51352"/>
    </source>
</evidence>
<evidence type="ECO:0000256" key="7">
    <source>
        <dbReference type="ARBA" id="ARBA00047804"/>
    </source>
</evidence>
<dbReference type="PROSITE" id="PS51352">
    <property type="entry name" value="THIOREDOXIN_2"/>
    <property type="match status" value="1"/>
</dbReference>
<dbReference type="PANTHER" id="PTHR13871">
    <property type="entry name" value="THIOREDOXIN"/>
    <property type="match status" value="1"/>
</dbReference>
<gene>
    <name evidence="9" type="ORF">Cgig2_014093</name>
</gene>
<evidence type="ECO:0000256" key="5">
    <source>
        <dbReference type="ARBA" id="ARBA00025782"/>
    </source>
</evidence>
<accession>A0A9Q1QRU9</accession>
<keyword evidence="2" id="KW-0677">Repeat</keyword>
<keyword evidence="10" id="KW-1185">Reference proteome</keyword>
<dbReference type="SUPFAM" id="SSF52833">
    <property type="entry name" value="Thioredoxin-like"/>
    <property type="match status" value="2"/>
</dbReference>
<dbReference type="InterPro" id="IPR046349">
    <property type="entry name" value="C1-like_sf"/>
</dbReference>